<evidence type="ECO:0000313" key="2">
    <source>
        <dbReference type="EMBL" id="WPK23957.1"/>
    </source>
</evidence>
<feature type="region of interest" description="Disordered" evidence="1">
    <location>
        <begin position="903"/>
        <end position="928"/>
    </location>
</feature>
<evidence type="ECO:0000256" key="1">
    <source>
        <dbReference type="SAM" id="MobiDB-lite"/>
    </source>
</evidence>
<dbReference type="KEGG" id="asau:88172273"/>
<dbReference type="GeneID" id="88172273"/>
<sequence length="928" mass="106547">MTDDSGSEDYVSMEYEIPLAMDGVPNLFAPHRLLFDFLKLDQKDVVLVKIFRIFAGLCDPMTQPEDTDTLPLSVDLLARVAIALCYDVVLQGRREEDPRPWQSGEQADLVVDVETIRFTLSTKFYLIVLAIGKAIRADDELRVQYLQNDLKDWRNTRSFWLPDLDHDQLDLLLKLAYYVYAVAIMGLYRLFLPADEANFNAALNPYLETFIRLWKIHTDIVGLCIQMDRDLEEEAWTNNNDSIDTPDLVKRVLWGSSAARSVLSWILERQPPPMPPLSEAGDHDIRSKTLLTFFDPLARVAGGCVSSDQYILMVALLLLRCRSKFSPCQDEANYSENIPFPSYNSKRLLRRIERRLNPLQATGDLVVDIYYRDQLDEDIKYIFGYYESDDDNESARSSGADSLARRGIAIRATGDEQEFDEEGRDWRDCPRGENVEFTPEFLKLELQMLKLTNHGESDYFFASWFELSQALEFLAFTLIESVDSFMIRVGQVAIDSIARAVKDENTHTESKIVIKEIYRYLVTTAKLELLVRANEDFTVLPKHPVSNFEMILFRNPHCALAILDELFMCNGLRRSLIWFLTNHVNPLMTLISYMYEFVAGLRGNNPKRDMKYSFSRKGALVVSKMEQLMMLHELFSAADKWLSEEDQNTRIGDLMCARIVSYLCLMIKRLLEDGIIRSDQTDVYEDYSHEIQLLLFNWIGKVPEAREIFFKIKLEKYGVSHEAAPEEKTGSADSGESQDTPAATTKDDSNDTETPNGKELVKQLLGFIDEFKSLDENTYVGREPEARAVFAGFADILADIIQRVYEKKERLIYDAKISDATRVSEFEAVLVFLQNFNEISKNLNFWDQIETRLDGWIVDTREDLEEITEFDESLIPTEAEVGEPQGNPATETVDSEFSEAFLNGEGSFQKETKSNKSNKKKKKKRGKK</sequence>
<feature type="compositionally biased region" description="Polar residues" evidence="1">
    <location>
        <begin position="731"/>
        <end position="743"/>
    </location>
</feature>
<evidence type="ECO:0008006" key="4">
    <source>
        <dbReference type="Google" id="ProtNLM"/>
    </source>
</evidence>
<reference evidence="2 3" key="1">
    <citation type="submission" date="2023-10" db="EMBL/GenBank/DDBJ databases">
        <title>Draft Genome Sequence of Candida saopaulonensis from a very Premature Infant with Sepsis.</title>
        <authorList>
            <person name="Ning Y."/>
            <person name="Dai R."/>
            <person name="Xiao M."/>
            <person name="Xu Y."/>
            <person name="Yan Q."/>
            <person name="Zhang L."/>
        </authorList>
    </citation>
    <scope>NUCLEOTIDE SEQUENCE [LARGE SCALE GENOMIC DNA]</scope>
    <source>
        <strain evidence="2 3">19XY460</strain>
    </source>
</reference>
<gene>
    <name evidence="2" type="ORF">PUMCH_001207</name>
</gene>
<keyword evidence="3" id="KW-1185">Reference proteome</keyword>
<dbReference type="RefSeq" id="XP_062876341.1">
    <property type="nucleotide sequence ID" value="XM_063020271.1"/>
</dbReference>
<dbReference type="Proteomes" id="UP001338582">
    <property type="component" value="Chromosome 1"/>
</dbReference>
<feature type="region of interest" description="Disordered" evidence="1">
    <location>
        <begin position="723"/>
        <end position="756"/>
    </location>
</feature>
<name>A0AAX4H5T9_9ASCO</name>
<evidence type="ECO:0000313" key="3">
    <source>
        <dbReference type="Proteomes" id="UP001338582"/>
    </source>
</evidence>
<protein>
    <recommendedName>
        <fullName evidence="4">Timeless N-terminal domain-containing protein</fullName>
    </recommendedName>
</protein>
<proteinExistence type="predicted"/>
<accession>A0AAX4H5T9</accession>
<feature type="compositionally biased region" description="Basic residues" evidence="1">
    <location>
        <begin position="916"/>
        <end position="928"/>
    </location>
</feature>
<dbReference type="AlphaFoldDB" id="A0AAX4H5T9"/>
<dbReference type="EMBL" id="CP138894">
    <property type="protein sequence ID" value="WPK23957.1"/>
    <property type="molecule type" value="Genomic_DNA"/>
</dbReference>
<organism evidence="2 3">
    <name type="scientific">Australozyma saopauloensis</name>
    <dbReference type="NCBI Taxonomy" id="291208"/>
    <lineage>
        <taxon>Eukaryota</taxon>
        <taxon>Fungi</taxon>
        <taxon>Dikarya</taxon>
        <taxon>Ascomycota</taxon>
        <taxon>Saccharomycotina</taxon>
        <taxon>Pichiomycetes</taxon>
        <taxon>Metschnikowiaceae</taxon>
        <taxon>Australozyma</taxon>
    </lineage>
</organism>